<evidence type="ECO:0000313" key="1">
    <source>
        <dbReference type="EMBL" id="EDX71799.1"/>
    </source>
</evidence>
<protein>
    <submittedName>
        <fullName evidence="1">Uncharacterized protein</fullName>
    </submittedName>
</protein>
<accession>B4W1T1</accession>
<proteinExistence type="predicted"/>
<dbReference type="HOGENOM" id="CLU_3024263_0_0_3"/>
<reference evidence="1 2" key="1">
    <citation type="submission" date="2008-07" db="EMBL/GenBank/DDBJ databases">
        <authorList>
            <person name="Tandeau de Marsac N."/>
            <person name="Ferriera S."/>
            <person name="Johnson J."/>
            <person name="Kravitz S."/>
            <person name="Beeson K."/>
            <person name="Sutton G."/>
            <person name="Rogers Y.-H."/>
            <person name="Friedman R."/>
            <person name="Frazier M."/>
            <person name="Venter J.C."/>
        </authorList>
    </citation>
    <scope>NUCLEOTIDE SEQUENCE [LARGE SCALE GENOMIC DNA]</scope>
    <source>
        <strain evidence="1 2">PCC 7420</strain>
    </source>
</reference>
<dbReference type="Proteomes" id="UP000003835">
    <property type="component" value="Unassembled WGS sequence"/>
</dbReference>
<name>B4W1T1_9CYAN</name>
<keyword evidence="2" id="KW-1185">Reference proteome</keyword>
<dbReference type="EMBL" id="DS989869">
    <property type="protein sequence ID" value="EDX71799.1"/>
    <property type="molecule type" value="Genomic_DNA"/>
</dbReference>
<dbReference type="AlphaFoldDB" id="B4W1T1"/>
<evidence type="ECO:0000313" key="2">
    <source>
        <dbReference type="Proteomes" id="UP000003835"/>
    </source>
</evidence>
<gene>
    <name evidence="1" type="ORF">MC7420_6885</name>
</gene>
<sequence length="55" mass="6211">MLRFFCTGKPEDASLLVPWGKPEDTSLFFHGGDQMLLRFLLCGEAKGCFAFFFMG</sequence>
<organism evidence="1 2">
    <name type="scientific">Coleofasciculus chthonoplastes PCC 7420</name>
    <dbReference type="NCBI Taxonomy" id="118168"/>
    <lineage>
        <taxon>Bacteria</taxon>
        <taxon>Bacillati</taxon>
        <taxon>Cyanobacteriota</taxon>
        <taxon>Cyanophyceae</taxon>
        <taxon>Coleofasciculales</taxon>
        <taxon>Coleofasciculaceae</taxon>
        <taxon>Coleofasciculus</taxon>
    </lineage>
</organism>